<keyword evidence="12" id="KW-1185">Reference proteome</keyword>
<dbReference type="NCBIfam" id="TIGR00836">
    <property type="entry name" value="amt"/>
    <property type="match status" value="1"/>
</dbReference>
<reference evidence="11 12" key="1">
    <citation type="submission" date="2018-03" db="EMBL/GenBank/DDBJ databases">
        <title>Genomic Encyclopedia of Type Strains, Phase III (KMG-III): the genomes of soil and plant-associated and newly described type strains.</title>
        <authorList>
            <person name="Whitman W."/>
        </authorList>
    </citation>
    <scope>NUCLEOTIDE SEQUENCE [LARGE SCALE GENOMIC DNA]</scope>
    <source>
        <strain evidence="11 12">CGMCC 1.12484</strain>
    </source>
</reference>
<dbReference type="PANTHER" id="PTHR43029:SF10">
    <property type="entry name" value="AMMONIUM TRANSPORTER MEP2"/>
    <property type="match status" value="1"/>
</dbReference>
<evidence type="ECO:0000313" key="12">
    <source>
        <dbReference type="Proteomes" id="UP000237983"/>
    </source>
</evidence>
<dbReference type="Gene3D" id="1.10.3430.10">
    <property type="entry name" value="Ammonium transporter AmtB like domains"/>
    <property type="match status" value="1"/>
</dbReference>
<dbReference type="SUPFAM" id="SSF111352">
    <property type="entry name" value="Ammonium transporter"/>
    <property type="match status" value="1"/>
</dbReference>
<evidence type="ECO:0000256" key="6">
    <source>
        <dbReference type="ARBA" id="ARBA00023136"/>
    </source>
</evidence>
<dbReference type="Pfam" id="PF00909">
    <property type="entry name" value="Ammonium_transp"/>
    <property type="match status" value="1"/>
</dbReference>
<dbReference type="AlphaFoldDB" id="A0A2T0VJH1"/>
<dbReference type="InterPro" id="IPR001905">
    <property type="entry name" value="Ammonium_transpt"/>
</dbReference>
<evidence type="ECO:0000259" key="10">
    <source>
        <dbReference type="Pfam" id="PF00909"/>
    </source>
</evidence>
<feature type="domain" description="Ammonium transporter AmtB-like" evidence="10">
    <location>
        <begin position="7"/>
        <end position="415"/>
    </location>
</feature>
<evidence type="ECO:0000256" key="4">
    <source>
        <dbReference type="ARBA" id="ARBA00022692"/>
    </source>
</evidence>
<dbReference type="InterPro" id="IPR024041">
    <property type="entry name" value="NH4_transpt_AmtB-like_dom"/>
</dbReference>
<dbReference type="GO" id="GO:0008519">
    <property type="term" value="F:ammonium channel activity"/>
    <property type="evidence" value="ECO:0007669"/>
    <property type="project" value="InterPro"/>
</dbReference>
<dbReference type="EMBL" id="PVTL01000001">
    <property type="protein sequence ID" value="PRY70339.1"/>
    <property type="molecule type" value="Genomic_DNA"/>
</dbReference>
<feature type="transmembrane region" description="Helical" evidence="9">
    <location>
        <begin position="174"/>
        <end position="199"/>
    </location>
</feature>
<evidence type="ECO:0000256" key="9">
    <source>
        <dbReference type="RuleBase" id="RU362002"/>
    </source>
</evidence>
<gene>
    <name evidence="11" type="ORF">B0I08_101469</name>
</gene>
<sequence length="421" mass="43293">MDQGNTAFLLICAALVLLMTPGLAFFYGGLVKAKSVISMMMMSFGAMGLIGVLWVLYGYAIAFANDGVGNFVGIDGIIGIDLNELGLNGVFAEASDPGGAFPLIAFAAFQATFAIITVALISGAIADRAKFGAWMVFAGVWSTVVYFPVASWVFNFTLADGAVVDGGFIAYNWGVIDFAGGTAVHINAGAAALALAFVLGKRVGFAKGAYVPHNPPFVLLGAGLLWFGWFGFNAGSELAADGVAAIAFLNTIAAPAAAILGWLIIEKIRDGKPTSVGAASGAVAGLVAITPACAVLSPFWAIVLGLLAGIVCALAINLKFKLGFDDSLDVVGIHLVGGLLGTLYIGFLGEGVGLFFGNGASQLLVQAGSAAVVLVYSFVLSYIIAFIIQKTMGFRITNEDEIAGVDTVVHGEEGYVLADVK</sequence>
<dbReference type="OrthoDB" id="9814202at2"/>
<evidence type="ECO:0000256" key="8">
    <source>
        <dbReference type="ARBA" id="ARBA00050025"/>
    </source>
</evidence>
<keyword evidence="6 9" id="KW-0472">Membrane</keyword>
<evidence type="ECO:0000256" key="1">
    <source>
        <dbReference type="ARBA" id="ARBA00004141"/>
    </source>
</evidence>
<dbReference type="PROSITE" id="PS01219">
    <property type="entry name" value="AMMONIUM_TRANSP"/>
    <property type="match status" value="1"/>
</dbReference>
<feature type="transmembrane region" description="Helical" evidence="9">
    <location>
        <begin position="330"/>
        <end position="347"/>
    </location>
</feature>
<protein>
    <recommendedName>
        <fullName evidence="8 9">Ammonium transporter</fullName>
    </recommendedName>
</protein>
<feature type="transmembrane region" description="Helical" evidence="9">
    <location>
        <begin position="244"/>
        <end position="264"/>
    </location>
</feature>
<feature type="transmembrane region" description="Helical" evidence="9">
    <location>
        <begin position="276"/>
        <end position="293"/>
    </location>
</feature>
<evidence type="ECO:0000256" key="3">
    <source>
        <dbReference type="ARBA" id="ARBA00022448"/>
    </source>
</evidence>
<evidence type="ECO:0000256" key="5">
    <source>
        <dbReference type="ARBA" id="ARBA00022989"/>
    </source>
</evidence>
<comment type="similarity">
    <text evidence="2 9">Belongs to the ammonia transporter channel (TC 1.A.11.2) family.</text>
</comment>
<accession>A0A2T0VJH1</accession>
<feature type="transmembrane region" description="Helical" evidence="9">
    <location>
        <begin position="100"/>
        <end position="121"/>
    </location>
</feature>
<evidence type="ECO:0000313" key="11">
    <source>
        <dbReference type="EMBL" id="PRY70339.1"/>
    </source>
</evidence>
<feature type="transmembrane region" description="Helical" evidence="9">
    <location>
        <begin position="211"/>
        <end position="232"/>
    </location>
</feature>
<feature type="transmembrane region" description="Helical" evidence="9">
    <location>
        <begin position="133"/>
        <end position="154"/>
    </location>
</feature>
<keyword evidence="4 9" id="KW-0812">Transmembrane</keyword>
<feature type="transmembrane region" description="Helical" evidence="9">
    <location>
        <begin position="367"/>
        <end position="388"/>
    </location>
</feature>
<keyword evidence="7 9" id="KW-0924">Ammonia transport</keyword>
<name>A0A2T0VJH1_9MICO</name>
<feature type="transmembrane region" description="Helical" evidence="9">
    <location>
        <begin position="6"/>
        <end position="27"/>
    </location>
</feature>
<proteinExistence type="inferred from homology"/>
<comment type="caution">
    <text evidence="11">The sequence shown here is derived from an EMBL/GenBank/DDBJ whole genome shotgun (WGS) entry which is preliminary data.</text>
</comment>
<dbReference type="PANTHER" id="PTHR43029">
    <property type="entry name" value="AMMONIUM TRANSPORTER MEP2"/>
    <property type="match status" value="1"/>
</dbReference>
<dbReference type="RefSeq" id="WP_106209397.1">
    <property type="nucleotide sequence ID" value="NZ_PVTL01000001.1"/>
</dbReference>
<evidence type="ECO:0000256" key="7">
    <source>
        <dbReference type="ARBA" id="ARBA00023177"/>
    </source>
</evidence>
<dbReference type="InterPro" id="IPR029020">
    <property type="entry name" value="Ammonium/urea_transptr"/>
</dbReference>
<dbReference type="Proteomes" id="UP000237983">
    <property type="component" value="Unassembled WGS sequence"/>
</dbReference>
<keyword evidence="5 9" id="KW-1133">Transmembrane helix</keyword>
<evidence type="ECO:0000256" key="2">
    <source>
        <dbReference type="ARBA" id="ARBA00005887"/>
    </source>
</evidence>
<feature type="transmembrane region" description="Helical" evidence="9">
    <location>
        <begin position="39"/>
        <end position="62"/>
    </location>
</feature>
<organism evidence="11 12">
    <name type="scientific">Glaciihabitans tibetensis</name>
    <dbReference type="NCBI Taxonomy" id="1266600"/>
    <lineage>
        <taxon>Bacteria</taxon>
        <taxon>Bacillati</taxon>
        <taxon>Actinomycetota</taxon>
        <taxon>Actinomycetes</taxon>
        <taxon>Micrococcales</taxon>
        <taxon>Microbacteriaceae</taxon>
        <taxon>Glaciihabitans</taxon>
    </lineage>
</organism>
<keyword evidence="3 9" id="KW-0813">Transport</keyword>
<comment type="subcellular location">
    <subcellularLocation>
        <location evidence="9">Cell membrane</location>
        <topology evidence="9">Multi-pass membrane protein</topology>
    </subcellularLocation>
    <subcellularLocation>
        <location evidence="1">Membrane</location>
        <topology evidence="1">Multi-pass membrane protein</topology>
    </subcellularLocation>
</comment>
<dbReference type="InterPro" id="IPR018047">
    <property type="entry name" value="Ammonium_transpt_CS"/>
</dbReference>
<dbReference type="GO" id="GO:0005886">
    <property type="term" value="C:plasma membrane"/>
    <property type="evidence" value="ECO:0007669"/>
    <property type="project" value="UniProtKB-SubCell"/>
</dbReference>
<feature type="transmembrane region" description="Helical" evidence="9">
    <location>
        <begin position="299"/>
        <end position="318"/>
    </location>
</feature>